<feature type="domain" description="DUF4789" evidence="1">
    <location>
        <begin position="42"/>
        <end position="118"/>
    </location>
</feature>
<dbReference type="EMBL" id="GL442637">
    <property type="protein sequence ID" value="EFN63194.1"/>
    <property type="molecule type" value="Genomic_DNA"/>
</dbReference>
<dbReference type="OrthoDB" id="6338576at2759"/>
<dbReference type="InterPro" id="IPR031993">
    <property type="entry name" value="DUF4789"/>
</dbReference>
<evidence type="ECO:0000313" key="2">
    <source>
        <dbReference type="EMBL" id="EFN63194.1"/>
    </source>
</evidence>
<dbReference type="PANTHER" id="PTHR21177">
    <property type="entry name" value="IP06524P-RELATED"/>
    <property type="match status" value="1"/>
</dbReference>
<proteinExistence type="predicted"/>
<dbReference type="OMA" id="HRCPKNM"/>
<keyword evidence="3" id="KW-1185">Reference proteome</keyword>
<evidence type="ECO:0000313" key="3">
    <source>
        <dbReference type="Proteomes" id="UP000000311"/>
    </source>
</evidence>
<reference evidence="2 3" key="1">
    <citation type="journal article" date="2010" name="Science">
        <title>Genomic comparison of the ants Camponotus floridanus and Harpegnathos saltator.</title>
        <authorList>
            <person name="Bonasio R."/>
            <person name="Zhang G."/>
            <person name="Ye C."/>
            <person name="Mutti N.S."/>
            <person name="Fang X."/>
            <person name="Qin N."/>
            <person name="Donahue G."/>
            <person name="Yang P."/>
            <person name="Li Q."/>
            <person name="Li C."/>
            <person name="Zhang P."/>
            <person name="Huang Z."/>
            <person name="Berger S.L."/>
            <person name="Reinberg D."/>
            <person name="Wang J."/>
            <person name="Liebig J."/>
        </authorList>
    </citation>
    <scope>NUCLEOTIDE SEQUENCE [LARGE SCALE GENOMIC DNA]</scope>
    <source>
        <strain evidence="3">C129</strain>
    </source>
</reference>
<sequence length="336" mass="38446">MICGQVFSDDEKTSHIGINNETRIIEKECVLASSMDLYVKHRCPKNMNLYPVENEINVWICECKSGFMYFPLDDSCYEAYKQGPCPSKNYLVLPENETLPRCVENPFLEDGMVPYNGTCYLLKTLGPCEPGQLLDVHETTFQLKCIQQWAASFIGTLRRDCPSGSLRSLKSEACIKRITECVPVSSTNSYVKHRCPKNMALYPIENKMDVWMCECKRGFLYFPLNDSCYEPYKQGPCSFENYLVLPENETMPRCVKNPCLQDGMVPYNGACYPLQTIGIPCDPNYRLEVDVTTFQLKCMPIPMYAFIDNFASRDCPLGSRRSLKLGICRKIQARHN</sequence>
<organism evidence="3">
    <name type="scientific">Camponotus floridanus</name>
    <name type="common">Florida carpenter ant</name>
    <dbReference type="NCBI Taxonomy" id="104421"/>
    <lineage>
        <taxon>Eukaryota</taxon>
        <taxon>Metazoa</taxon>
        <taxon>Ecdysozoa</taxon>
        <taxon>Arthropoda</taxon>
        <taxon>Hexapoda</taxon>
        <taxon>Insecta</taxon>
        <taxon>Pterygota</taxon>
        <taxon>Neoptera</taxon>
        <taxon>Endopterygota</taxon>
        <taxon>Hymenoptera</taxon>
        <taxon>Apocrita</taxon>
        <taxon>Aculeata</taxon>
        <taxon>Formicoidea</taxon>
        <taxon>Formicidae</taxon>
        <taxon>Formicinae</taxon>
        <taxon>Camponotus</taxon>
    </lineage>
</organism>
<dbReference type="InParanoid" id="E2ATP0"/>
<dbReference type="Pfam" id="PF16033">
    <property type="entry name" value="DUF4789"/>
    <property type="match status" value="2"/>
</dbReference>
<protein>
    <recommendedName>
        <fullName evidence="1">DUF4789 domain-containing protein</fullName>
    </recommendedName>
</protein>
<accession>E2ATP0</accession>
<evidence type="ECO:0000259" key="1">
    <source>
        <dbReference type="Pfam" id="PF16033"/>
    </source>
</evidence>
<feature type="domain" description="DUF4789" evidence="1">
    <location>
        <begin position="194"/>
        <end position="281"/>
    </location>
</feature>
<name>E2ATP0_CAMFO</name>
<dbReference type="PANTHER" id="PTHR21177:SF4">
    <property type="entry name" value="IP06524P"/>
    <property type="match status" value="1"/>
</dbReference>
<dbReference type="Proteomes" id="UP000000311">
    <property type="component" value="Unassembled WGS sequence"/>
</dbReference>
<gene>
    <name evidence="2" type="ORF">EAG_09291</name>
</gene>
<dbReference type="AlphaFoldDB" id="E2ATP0"/>